<comment type="caution">
    <text evidence="1">The sequence shown here is derived from an EMBL/GenBank/DDBJ whole genome shotgun (WGS) entry which is preliminary data.</text>
</comment>
<gene>
    <name evidence="1" type="ORF">HHI36_021166</name>
</gene>
<dbReference type="AlphaFoldDB" id="A0ABD2MWT1"/>
<evidence type="ECO:0000313" key="1">
    <source>
        <dbReference type="EMBL" id="KAL3270635.1"/>
    </source>
</evidence>
<dbReference type="EMBL" id="JABFTP020000042">
    <property type="protein sequence ID" value="KAL3270635.1"/>
    <property type="molecule type" value="Genomic_DNA"/>
</dbReference>
<protein>
    <submittedName>
        <fullName evidence="1">Uncharacterized protein</fullName>
    </submittedName>
</protein>
<keyword evidence="2" id="KW-1185">Reference proteome</keyword>
<sequence>MTCNKNTFKLNKQQNNIVLFIFEHFLQLLQQYSCPKTPNWTFGCTMIVVSFHHRLDPGEALEEGTKLLFCNTERDRDPECLWSRKNHDRLRYMDCVFGQAVNE</sequence>
<evidence type="ECO:0000313" key="2">
    <source>
        <dbReference type="Proteomes" id="UP001516400"/>
    </source>
</evidence>
<proteinExistence type="predicted"/>
<name>A0ABD2MWT1_9CUCU</name>
<accession>A0ABD2MWT1</accession>
<reference evidence="1 2" key="1">
    <citation type="journal article" date="2021" name="BMC Biol.">
        <title>Horizontally acquired antibacterial genes associated with adaptive radiation of ladybird beetles.</title>
        <authorList>
            <person name="Li H.S."/>
            <person name="Tang X.F."/>
            <person name="Huang Y.H."/>
            <person name="Xu Z.Y."/>
            <person name="Chen M.L."/>
            <person name="Du X.Y."/>
            <person name="Qiu B.Y."/>
            <person name="Chen P.T."/>
            <person name="Zhang W."/>
            <person name="Slipinski A."/>
            <person name="Escalona H.E."/>
            <person name="Waterhouse R.M."/>
            <person name="Zwick A."/>
            <person name="Pang H."/>
        </authorList>
    </citation>
    <scope>NUCLEOTIDE SEQUENCE [LARGE SCALE GENOMIC DNA]</scope>
    <source>
        <strain evidence="1">SYSU2018</strain>
    </source>
</reference>
<dbReference type="Proteomes" id="UP001516400">
    <property type="component" value="Unassembled WGS sequence"/>
</dbReference>
<organism evidence="1 2">
    <name type="scientific">Cryptolaemus montrouzieri</name>
    <dbReference type="NCBI Taxonomy" id="559131"/>
    <lineage>
        <taxon>Eukaryota</taxon>
        <taxon>Metazoa</taxon>
        <taxon>Ecdysozoa</taxon>
        <taxon>Arthropoda</taxon>
        <taxon>Hexapoda</taxon>
        <taxon>Insecta</taxon>
        <taxon>Pterygota</taxon>
        <taxon>Neoptera</taxon>
        <taxon>Endopterygota</taxon>
        <taxon>Coleoptera</taxon>
        <taxon>Polyphaga</taxon>
        <taxon>Cucujiformia</taxon>
        <taxon>Coccinelloidea</taxon>
        <taxon>Coccinellidae</taxon>
        <taxon>Scymninae</taxon>
        <taxon>Scymnini</taxon>
        <taxon>Cryptolaemus</taxon>
    </lineage>
</organism>